<dbReference type="InterPro" id="IPR051540">
    <property type="entry name" value="S-2-haloacid_dehalogenase"/>
</dbReference>
<dbReference type="InterPro" id="IPR036412">
    <property type="entry name" value="HAD-like_sf"/>
</dbReference>
<organism evidence="2">
    <name type="scientific">bioreactor metagenome</name>
    <dbReference type="NCBI Taxonomy" id="1076179"/>
    <lineage>
        <taxon>unclassified sequences</taxon>
        <taxon>metagenomes</taxon>
        <taxon>ecological metagenomes</taxon>
    </lineage>
</organism>
<name>A0A644VFK7_9ZZZZ</name>
<dbReference type="PANTHER" id="PTHR43316">
    <property type="entry name" value="HYDROLASE, HALOACID DELAHOGENASE-RELATED"/>
    <property type="match status" value="1"/>
</dbReference>
<dbReference type="Gene3D" id="3.40.50.1000">
    <property type="entry name" value="HAD superfamily/HAD-like"/>
    <property type="match status" value="1"/>
</dbReference>
<evidence type="ECO:0008006" key="3">
    <source>
        <dbReference type="Google" id="ProtNLM"/>
    </source>
</evidence>
<dbReference type="SFLD" id="SFLDG01129">
    <property type="entry name" value="C1.5:_HAD__Beta-PGM__Phosphata"/>
    <property type="match status" value="1"/>
</dbReference>
<reference evidence="2" key="1">
    <citation type="submission" date="2019-08" db="EMBL/GenBank/DDBJ databases">
        <authorList>
            <person name="Kucharzyk K."/>
            <person name="Murdoch R.W."/>
            <person name="Higgins S."/>
            <person name="Loffler F."/>
        </authorList>
    </citation>
    <scope>NUCLEOTIDE SEQUENCE</scope>
</reference>
<sequence>MEEIKLIAFDADDTLWMNEYHYRNAEIRFCEMMKRFTDEERANSLLLKREKMNLPLLGYGSKPFIISLIETGIEISNGTISNKEILELIEIGKETIGKPIELLPEVEEVLSQLSHKYPLILATKGDLKEQESKIERSGIDKYFSSIEIMSEKKRESYIKIVKKHSVQPENFLMVGNSFKSDILPVLEIGGSAIYIPSDIIWAHEVTEEIEHPRLKKAPRLSLNLFE</sequence>
<proteinExistence type="predicted"/>
<accession>A0A644VFK7</accession>
<keyword evidence="1" id="KW-0378">Hydrolase</keyword>
<dbReference type="PANTHER" id="PTHR43316:SF8">
    <property type="entry name" value="HAD FAMILY HYDROLASE"/>
    <property type="match status" value="1"/>
</dbReference>
<dbReference type="InterPro" id="IPR023214">
    <property type="entry name" value="HAD_sf"/>
</dbReference>
<evidence type="ECO:0000256" key="1">
    <source>
        <dbReference type="ARBA" id="ARBA00022801"/>
    </source>
</evidence>
<dbReference type="SFLD" id="SFLDS00003">
    <property type="entry name" value="Haloacid_Dehalogenase"/>
    <property type="match status" value="1"/>
</dbReference>
<dbReference type="GO" id="GO:0016787">
    <property type="term" value="F:hydrolase activity"/>
    <property type="evidence" value="ECO:0007669"/>
    <property type="project" value="UniProtKB-KW"/>
</dbReference>
<dbReference type="Gene3D" id="1.10.150.240">
    <property type="entry name" value="Putative phosphatase, domain 2"/>
    <property type="match status" value="1"/>
</dbReference>
<dbReference type="AlphaFoldDB" id="A0A644VFK7"/>
<dbReference type="Pfam" id="PF00702">
    <property type="entry name" value="Hydrolase"/>
    <property type="match status" value="1"/>
</dbReference>
<evidence type="ECO:0000313" key="2">
    <source>
        <dbReference type="EMBL" id="MPL89472.1"/>
    </source>
</evidence>
<dbReference type="InterPro" id="IPR023198">
    <property type="entry name" value="PGP-like_dom2"/>
</dbReference>
<dbReference type="EMBL" id="VSSQ01000280">
    <property type="protein sequence ID" value="MPL89472.1"/>
    <property type="molecule type" value="Genomic_DNA"/>
</dbReference>
<gene>
    <name evidence="2" type="ORF">SDC9_35508</name>
</gene>
<comment type="caution">
    <text evidence="2">The sequence shown here is derived from an EMBL/GenBank/DDBJ whole genome shotgun (WGS) entry which is preliminary data.</text>
</comment>
<dbReference type="SUPFAM" id="SSF56784">
    <property type="entry name" value="HAD-like"/>
    <property type="match status" value="1"/>
</dbReference>
<protein>
    <recommendedName>
        <fullName evidence="3">Phosphoglycolate phosphatase</fullName>
    </recommendedName>
</protein>